<name>A0A3D9HYK9_9BACL</name>
<evidence type="ECO:0000256" key="5">
    <source>
        <dbReference type="ARBA" id="ARBA00023136"/>
    </source>
</evidence>
<comment type="caution">
    <text evidence="7">The sequence shown here is derived from an EMBL/GenBank/DDBJ whole genome shotgun (WGS) entry which is preliminary data.</text>
</comment>
<dbReference type="Proteomes" id="UP000256869">
    <property type="component" value="Unassembled WGS sequence"/>
</dbReference>
<feature type="transmembrane region" description="Helical" evidence="6">
    <location>
        <begin position="7"/>
        <end position="26"/>
    </location>
</feature>
<comment type="subcellular location">
    <subcellularLocation>
        <location evidence="1">Cell membrane</location>
        <topology evidence="1">Multi-pass membrane protein</topology>
    </subcellularLocation>
</comment>
<feature type="transmembrane region" description="Helical" evidence="6">
    <location>
        <begin position="46"/>
        <end position="66"/>
    </location>
</feature>
<keyword evidence="2" id="KW-1003">Cell membrane</keyword>
<proteinExistence type="predicted"/>
<feature type="transmembrane region" description="Helical" evidence="6">
    <location>
        <begin position="103"/>
        <end position="123"/>
    </location>
</feature>
<gene>
    <name evidence="7" type="ORF">DFP95_12334</name>
</gene>
<keyword evidence="8" id="KW-1185">Reference proteome</keyword>
<dbReference type="InterPro" id="IPR051461">
    <property type="entry name" value="UPF0750_membrane"/>
</dbReference>
<dbReference type="OrthoDB" id="2602718at2"/>
<dbReference type="Pfam" id="PF02588">
    <property type="entry name" value="YitT_membrane"/>
    <property type="match status" value="1"/>
</dbReference>
<dbReference type="PANTHER" id="PTHR33545:SF5">
    <property type="entry name" value="UPF0750 MEMBRANE PROTEIN YITT"/>
    <property type="match status" value="1"/>
</dbReference>
<dbReference type="AlphaFoldDB" id="A0A3D9HYK9"/>
<evidence type="ECO:0000256" key="6">
    <source>
        <dbReference type="SAM" id="Phobius"/>
    </source>
</evidence>
<organism evidence="7 8">
    <name type="scientific">Cohnella lupini</name>
    <dbReference type="NCBI Taxonomy" id="1294267"/>
    <lineage>
        <taxon>Bacteria</taxon>
        <taxon>Bacillati</taxon>
        <taxon>Bacillota</taxon>
        <taxon>Bacilli</taxon>
        <taxon>Bacillales</taxon>
        <taxon>Paenibacillaceae</taxon>
        <taxon>Cohnella</taxon>
    </lineage>
</organism>
<evidence type="ECO:0000256" key="1">
    <source>
        <dbReference type="ARBA" id="ARBA00004651"/>
    </source>
</evidence>
<keyword evidence="5 6" id="KW-0472">Membrane</keyword>
<evidence type="ECO:0000256" key="4">
    <source>
        <dbReference type="ARBA" id="ARBA00022989"/>
    </source>
</evidence>
<reference evidence="7 8" key="1">
    <citation type="submission" date="2018-07" db="EMBL/GenBank/DDBJ databases">
        <title>Genomic Encyclopedia of Type Strains, Phase III (KMG-III): the genomes of soil and plant-associated and newly described type strains.</title>
        <authorList>
            <person name="Whitman W."/>
        </authorList>
    </citation>
    <scope>NUCLEOTIDE SEQUENCE [LARGE SCALE GENOMIC DNA]</scope>
    <source>
        <strain evidence="7 8">CECT 8236</strain>
    </source>
</reference>
<evidence type="ECO:0000256" key="2">
    <source>
        <dbReference type="ARBA" id="ARBA00022475"/>
    </source>
</evidence>
<dbReference type="GO" id="GO:0005886">
    <property type="term" value="C:plasma membrane"/>
    <property type="evidence" value="ECO:0007669"/>
    <property type="project" value="UniProtKB-SubCell"/>
</dbReference>
<dbReference type="EMBL" id="QRDY01000023">
    <property type="protein sequence ID" value="RED54594.1"/>
    <property type="molecule type" value="Genomic_DNA"/>
</dbReference>
<dbReference type="InterPro" id="IPR003740">
    <property type="entry name" value="YitT"/>
</dbReference>
<accession>A0A3D9HYK9</accession>
<keyword evidence="4 6" id="KW-1133">Transmembrane helix</keyword>
<feature type="transmembrane region" description="Helical" evidence="6">
    <location>
        <begin position="73"/>
        <end position="91"/>
    </location>
</feature>
<protein>
    <submittedName>
        <fullName evidence="7">Putative 5xTM membrane YitT family protein</fullName>
    </submittedName>
</protein>
<dbReference type="PANTHER" id="PTHR33545">
    <property type="entry name" value="UPF0750 MEMBRANE PROTEIN YITT-RELATED"/>
    <property type="match status" value="1"/>
</dbReference>
<feature type="transmembrane region" description="Helical" evidence="6">
    <location>
        <begin position="143"/>
        <end position="165"/>
    </location>
</feature>
<dbReference type="RefSeq" id="WP_115995308.1">
    <property type="nucleotide sequence ID" value="NZ_QRDY01000023.1"/>
</dbReference>
<feature type="transmembrane region" description="Helical" evidence="6">
    <location>
        <begin position="171"/>
        <end position="194"/>
    </location>
</feature>
<evidence type="ECO:0000256" key="3">
    <source>
        <dbReference type="ARBA" id="ARBA00022692"/>
    </source>
</evidence>
<sequence>MLSLRKILAIIIGCLLISFGIDFFLMPIKVLDGGFIGVALISNYLFGYKVGLVLILCSLPVFIYTWIKDKAMFFHSLFGMIFLSYFIDFFDPYYPFGQIINDYPFYASVAGGILIGIGFGILLRNDTSTGGIDLVAKLLAGKLKINVGFLIIIMDALVVIIGGLIFSADTFFLSIATICAGGMATGLCTSKFFAY</sequence>
<evidence type="ECO:0000313" key="8">
    <source>
        <dbReference type="Proteomes" id="UP000256869"/>
    </source>
</evidence>
<evidence type="ECO:0000313" key="7">
    <source>
        <dbReference type="EMBL" id="RED54594.1"/>
    </source>
</evidence>
<keyword evidence="3 6" id="KW-0812">Transmembrane</keyword>